<dbReference type="InterPro" id="IPR003476">
    <property type="entry name" value="Glyco_hydro_42"/>
</dbReference>
<dbReference type="Gene3D" id="3.20.20.80">
    <property type="entry name" value="Glycosidases"/>
    <property type="match status" value="1"/>
</dbReference>
<dbReference type="PANTHER" id="PTHR36447">
    <property type="entry name" value="BETA-GALACTOSIDASE GANA"/>
    <property type="match status" value="1"/>
</dbReference>
<evidence type="ECO:0000313" key="11">
    <source>
        <dbReference type="EMBL" id="MCZ0858294.1"/>
    </source>
</evidence>
<keyword evidence="12" id="KW-1185">Reference proteome</keyword>
<evidence type="ECO:0000256" key="3">
    <source>
        <dbReference type="ARBA" id="ARBA00012756"/>
    </source>
</evidence>
<evidence type="ECO:0000256" key="2">
    <source>
        <dbReference type="ARBA" id="ARBA00005940"/>
    </source>
</evidence>
<evidence type="ECO:0000256" key="1">
    <source>
        <dbReference type="ARBA" id="ARBA00001412"/>
    </source>
</evidence>
<keyword evidence="6" id="KW-0862">Zinc</keyword>
<proteinExistence type="inferred from homology"/>
<dbReference type="EC" id="3.2.1.23" evidence="3"/>
<reference evidence="11" key="1">
    <citation type="submission" date="2022-10" db="EMBL/GenBank/DDBJ databases">
        <title>Genome sequence of Actinomyces israelii ATCC 10048.</title>
        <authorList>
            <person name="Watt R.M."/>
            <person name="Tong W.M."/>
        </authorList>
    </citation>
    <scope>NUCLEOTIDE SEQUENCE</scope>
    <source>
        <strain evidence="11">ATCC 10048</strain>
    </source>
</reference>
<dbReference type="SUPFAM" id="SSF52317">
    <property type="entry name" value="Class I glutamine amidotransferase-like"/>
    <property type="match status" value="1"/>
</dbReference>
<sequence length="734" mass="78410">MIRSDRILFGAAYYDEYTPASAGPDRLERDMEMMAEAGFTTIRIAEFTWGTWNPAPGVFDFTHVDRTIDAAAAHGLGVIVGTPTAAVPTWLAARHPEVLAVTGAGPAVYGPRQNMDITAPAYRHWAEAAIRTLVARTAPRDVVVGFQLDNETKYYDAANPGIQRAFVDWLKERFDGDLDALNAAYGLSYWANRVSAWEDFPDVTGTINGSLAAAFDAFRRGLVADFLAWQRAIVDDYRREDQFVTQNFDYEWRGHSFGIQPAVDHFRAARAVTLAGVDIYHPGEDHLTGREIGFGGDVSRSLKDGAPYLVVETQAQGQMGWLPYPGQLRLQGYSHLACGARGVMYWHWGSLHNSFETYWKGLLSHDYSPNPTYLEAAGFGREIAEHAAALTGLTKRNRAAIMVSNESLTALEWFALESGFPRRYSGGGASYNDVFRWVYDALFDLNIEVDIVPADAGAERLARYGMLVAPALYVTPGATTRALRDYVRGGGHLVTTFRTGVADENLQVFTDRQPHGLSDLLGLGTDQFTRPEGVRLAPRGALAEALGSDSAGAGGGSAAEREGADGGGAGGGAGGAVGRNEADLAASTFMELLTPVAHPAEGGDVEVLAEYSHHAWSGPAIAARAVGAGSVTHLATMTSPALLRAVLRLTAERADVADWAVGLAGTVTVRKGVNGRGRSLTYLLNYSREPVGVVLPVGGRDVLGAVGEPGAPLAAGAAVSVPAWGVLVVEGDRA</sequence>
<comment type="caution">
    <text evidence="11">The sequence shown here is derived from an EMBL/GenBank/DDBJ whole genome shotgun (WGS) entry which is preliminary data.</text>
</comment>
<accession>A0ABT4I967</accession>
<evidence type="ECO:0000256" key="5">
    <source>
        <dbReference type="ARBA" id="ARBA00022801"/>
    </source>
</evidence>
<keyword evidence="5 11" id="KW-0378">Hydrolase</keyword>
<comment type="similarity">
    <text evidence="2">Belongs to the glycosyl hydrolase 42 family.</text>
</comment>
<evidence type="ECO:0000256" key="4">
    <source>
        <dbReference type="ARBA" id="ARBA00022723"/>
    </source>
</evidence>
<dbReference type="SUPFAM" id="SSF51445">
    <property type="entry name" value="(Trans)glycosidases"/>
    <property type="match status" value="1"/>
</dbReference>
<keyword evidence="7 11" id="KW-0326">Glycosidase</keyword>
<dbReference type="InterPro" id="IPR013738">
    <property type="entry name" value="Beta_galactosidase_Trimer"/>
</dbReference>
<evidence type="ECO:0000313" key="12">
    <source>
        <dbReference type="Proteomes" id="UP001072034"/>
    </source>
</evidence>
<dbReference type="Pfam" id="PF08532">
    <property type="entry name" value="Glyco_hydro_42M"/>
    <property type="match status" value="1"/>
</dbReference>
<organism evidence="11 12">
    <name type="scientific">Actinomyces israelii</name>
    <dbReference type="NCBI Taxonomy" id="1659"/>
    <lineage>
        <taxon>Bacteria</taxon>
        <taxon>Bacillati</taxon>
        <taxon>Actinomycetota</taxon>
        <taxon>Actinomycetes</taxon>
        <taxon>Actinomycetales</taxon>
        <taxon>Actinomycetaceae</taxon>
        <taxon>Actinomyces</taxon>
    </lineage>
</organism>
<feature type="compositionally biased region" description="Gly residues" evidence="8">
    <location>
        <begin position="565"/>
        <end position="574"/>
    </location>
</feature>
<gene>
    <name evidence="11" type="ORF">OHJ16_09600</name>
</gene>
<evidence type="ECO:0000256" key="7">
    <source>
        <dbReference type="ARBA" id="ARBA00023295"/>
    </source>
</evidence>
<name>A0ABT4I967_9ACTO</name>
<dbReference type="Gene3D" id="3.40.50.880">
    <property type="match status" value="1"/>
</dbReference>
<dbReference type="GO" id="GO:0004565">
    <property type="term" value="F:beta-galactosidase activity"/>
    <property type="evidence" value="ECO:0007669"/>
    <property type="project" value="UniProtKB-EC"/>
</dbReference>
<feature type="domain" description="Beta-galactosidase trimerisation" evidence="10">
    <location>
        <begin position="428"/>
        <end position="528"/>
    </location>
</feature>
<dbReference type="EMBL" id="JAPTMY010000019">
    <property type="protein sequence ID" value="MCZ0858294.1"/>
    <property type="molecule type" value="Genomic_DNA"/>
</dbReference>
<evidence type="ECO:0000259" key="9">
    <source>
        <dbReference type="Pfam" id="PF02449"/>
    </source>
</evidence>
<dbReference type="Pfam" id="PF02449">
    <property type="entry name" value="Glyco_hydro_42"/>
    <property type="match status" value="1"/>
</dbReference>
<feature type="region of interest" description="Disordered" evidence="8">
    <location>
        <begin position="547"/>
        <end position="574"/>
    </location>
</feature>
<dbReference type="RefSeq" id="WP_268917706.1">
    <property type="nucleotide sequence ID" value="NZ_JAPTMY010000019.1"/>
</dbReference>
<evidence type="ECO:0000259" key="10">
    <source>
        <dbReference type="Pfam" id="PF08532"/>
    </source>
</evidence>
<feature type="domain" description="Glycoside hydrolase family 42 N-terminal" evidence="9">
    <location>
        <begin position="17"/>
        <end position="384"/>
    </location>
</feature>
<evidence type="ECO:0000256" key="6">
    <source>
        <dbReference type="ARBA" id="ARBA00022833"/>
    </source>
</evidence>
<dbReference type="InterPro" id="IPR029062">
    <property type="entry name" value="Class_I_gatase-like"/>
</dbReference>
<dbReference type="InterPro" id="IPR013529">
    <property type="entry name" value="Glyco_hydro_42_N"/>
</dbReference>
<dbReference type="InterPro" id="IPR017853">
    <property type="entry name" value="GH"/>
</dbReference>
<dbReference type="PANTHER" id="PTHR36447:SF2">
    <property type="entry name" value="BETA-GALACTOSIDASE YESZ"/>
    <property type="match status" value="1"/>
</dbReference>
<comment type="catalytic activity">
    <reaction evidence="1">
        <text>Hydrolysis of terminal non-reducing beta-D-galactose residues in beta-D-galactosides.</text>
        <dbReference type="EC" id="3.2.1.23"/>
    </reaction>
</comment>
<dbReference type="CDD" id="cd03143">
    <property type="entry name" value="A4_beta-galactosidase_middle_domain"/>
    <property type="match status" value="1"/>
</dbReference>
<keyword evidence="4" id="KW-0479">Metal-binding</keyword>
<protein>
    <recommendedName>
        <fullName evidence="3">beta-galactosidase</fullName>
        <ecNumber evidence="3">3.2.1.23</ecNumber>
    </recommendedName>
</protein>
<dbReference type="Proteomes" id="UP001072034">
    <property type="component" value="Unassembled WGS sequence"/>
</dbReference>
<evidence type="ECO:0000256" key="8">
    <source>
        <dbReference type="SAM" id="MobiDB-lite"/>
    </source>
</evidence>